<proteinExistence type="predicted"/>
<keyword evidence="2" id="KW-1185">Reference proteome</keyword>
<name>B6GC99_9ACTN</name>
<dbReference type="HOGENOM" id="CLU_3214884_0_0_11"/>
<dbReference type="EMBL" id="ABXJ01000095">
    <property type="protein sequence ID" value="EEA90102.1"/>
    <property type="molecule type" value="Genomic_DNA"/>
</dbReference>
<comment type="caution">
    <text evidence="1">The sequence shown here is derived from an EMBL/GenBank/DDBJ whole genome shotgun (WGS) entry which is preliminary data.</text>
</comment>
<organism evidence="1 2">
    <name type="scientific">Collinsella stercoris DSM 13279</name>
    <dbReference type="NCBI Taxonomy" id="445975"/>
    <lineage>
        <taxon>Bacteria</taxon>
        <taxon>Bacillati</taxon>
        <taxon>Actinomycetota</taxon>
        <taxon>Coriobacteriia</taxon>
        <taxon>Coriobacteriales</taxon>
        <taxon>Coriobacteriaceae</taxon>
        <taxon>Collinsella</taxon>
    </lineage>
</organism>
<dbReference type="Proteomes" id="UP000003560">
    <property type="component" value="Unassembled WGS sequence"/>
</dbReference>
<dbReference type="AlphaFoldDB" id="B6GC99"/>
<dbReference type="STRING" id="445975.COLSTE_01722"/>
<reference evidence="1 2" key="1">
    <citation type="submission" date="2008-10" db="EMBL/GenBank/DDBJ databases">
        <title>Draft genome sequence of Collinsella stercoris (DSM 13279).</title>
        <authorList>
            <person name="Sudarsanam P."/>
            <person name="Ley R."/>
            <person name="Guruge J."/>
            <person name="Turnbaugh P.J."/>
            <person name="Mahowald M."/>
            <person name="Liep D."/>
            <person name="Gordon J."/>
        </authorList>
    </citation>
    <scope>NUCLEOTIDE SEQUENCE [LARGE SCALE GENOMIC DNA]</scope>
    <source>
        <strain evidence="1 2">DSM 13279</strain>
    </source>
</reference>
<accession>B6GC99</accession>
<evidence type="ECO:0000313" key="2">
    <source>
        <dbReference type="Proteomes" id="UP000003560"/>
    </source>
</evidence>
<reference evidence="1 2" key="2">
    <citation type="submission" date="2008-10" db="EMBL/GenBank/DDBJ databases">
        <authorList>
            <person name="Fulton L."/>
            <person name="Clifton S."/>
            <person name="Fulton B."/>
            <person name="Xu J."/>
            <person name="Minx P."/>
            <person name="Pepin K.H."/>
            <person name="Johnson M."/>
            <person name="Thiruvilangam P."/>
            <person name="Bhonagiri V."/>
            <person name="Nash W.E."/>
            <person name="Mardis E.R."/>
            <person name="Wilson R.K."/>
        </authorList>
    </citation>
    <scope>NUCLEOTIDE SEQUENCE [LARGE SCALE GENOMIC DNA]</scope>
    <source>
        <strain evidence="1 2">DSM 13279</strain>
    </source>
</reference>
<protein>
    <submittedName>
        <fullName evidence="1">Uncharacterized protein</fullName>
    </submittedName>
</protein>
<evidence type="ECO:0000313" key="1">
    <source>
        <dbReference type="EMBL" id="EEA90102.1"/>
    </source>
</evidence>
<gene>
    <name evidence="1" type="ORF">COLSTE_01722</name>
</gene>
<sequence length="44" mass="5068">MQTVLAIDLYRCWFMDIKNELSRLELANQSLPKASAKKRICGDP</sequence>